<keyword evidence="2" id="KW-1185">Reference proteome</keyword>
<name>A0A223LHJ7_9CAUD</name>
<dbReference type="OrthoDB" id="8370at10239"/>
<protein>
    <recommendedName>
        <fullName evidence="3">Virion structural protein</fullName>
    </recommendedName>
</protein>
<proteinExistence type="predicted"/>
<organism evidence="1 2">
    <name type="scientific">Erwinia phage vB_EamM_RisingSun</name>
    <dbReference type="NCBI Taxonomy" id="2026080"/>
    <lineage>
        <taxon>Viruses</taxon>
        <taxon>Duplodnaviria</taxon>
        <taxon>Heunggongvirae</taxon>
        <taxon>Uroviricota</taxon>
        <taxon>Caudoviricetes</taxon>
        <taxon>Chimalliviridae</taxon>
        <taxon>Risingsunvirus</taxon>
        <taxon>Risingsunvirus risingsun</taxon>
    </lineage>
</organism>
<reference evidence="2" key="1">
    <citation type="submission" date="2017-07" db="EMBL/GenBank/DDBJ databases">
        <authorList>
            <person name="Putnam M.J."/>
            <person name="Sharma R."/>
            <person name="Kruger J.L."/>
            <person name="Berg J.A."/>
            <person name="Payne A.M."/>
            <person name="Fajardo C.P."/>
            <person name="Breakwell D.P."/>
            <person name="Hope S."/>
            <person name="Grose J.H."/>
        </authorList>
    </citation>
    <scope>NUCLEOTIDE SEQUENCE [LARGE SCALE GENOMIC DNA]</scope>
</reference>
<sequence length="226" mass="25290">MPGNRKAFETFVFEFMGSLTKGGGNRKIYERLFSQMNDKQMDMFVDKLEQGMPLSVWASNFEKAEMFNYEGLLKICDKYGLPMEQQLVVYDQDTGIKSLTPIKYVVGTAEIRKQRQMQVKKFGVSKDDSKVEDLTGQVMGESRAAGLSIPEVQVLDNLGLPTLANELYNVKGGDLDALKVFRNELITTGKATTNAALKQGTGAKVLKTAHFILLGRHIQSNIHERD</sequence>
<evidence type="ECO:0000313" key="1">
    <source>
        <dbReference type="EMBL" id="ASU03450.1"/>
    </source>
</evidence>
<dbReference type="EMBL" id="MF459646">
    <property type="protein sequence ID" value="ASU03450.1"/>
    <property type="molecule type" value="Genomic_DNA"/>
</dbReference>
<evidence type="ECO:0000313" key="2">
    <source>
        <dbReference type="Proteomes" id="UP000225553"/>
    </source>
</evidence>
<dbReference type="Proteomes" id="UP000225553">
    <property type="component" value="Segment"/>
</dbReference>
<evidence type="ECO:0008006" key="3">
    <source>
        <dbReference type="Google" id="ProtNLM"/>
    </source>
</evidence>
<accession>A0A223LHJ7</accession>
<gene>
    <name evidence="1" type="ORF">RISINGSUN_220</name>
</gene>